<proteinExistence type="inferred from homology"/>
<comment type="caution">
    <text evidence="9">The sequence shown here is derived from an EMBL/GenBank/DDBJ whole genome shotgun (WGS) entry which is preliminary data.</text>
</comment>
<dbReference type="EMBL" id="JAWJAY010000001">
    <property type="protein sequence ID" value="MDV2885077.1"/>
    <property type="molecule type" value="Genomic_DNA"/>
</dbReference>
<keyword evidence="4" id="KW-1003">Cell membrane</keyword>
<keyword evidence="3" id="KW-0813">Transport</keyword>
<feature type="transmembrane region" description="Helical" evidence="8">
    <location>
        <begin position="230"/>
        <end position="252"/>
    </location>
</feature>
<dbReference type="Pfam" id="PF02028">
    <property type="entry name" value="BCCT"/>
    <property type="match status" value="1"/>
</dbReference>
<feature type="transmembrane region" description="Helical" evidence="8">
    <location>
        <begin position="264"/>
        <end position="291"/>
    </location>
</feature>
<keyword evidence="7 8" id="KW-0472">Membrane</keyword>
<evidence type="ECO:0000256" key="2">
    <source>
        <dbReference type="ARBA" id="ARBA00005658"/>
    </source>
</evidence>
<dbReference type="Proteomes" id="UP001285636">
    <property type="component" value="Unassembled WGS sequence"/>
</dbReference>
<feature type="transmembrane region" description="Helical" evidence="8">
    <location>
        <begin position="88"/>
        <end position="106"/>
    </location>
</feature>
<sequence>MNKQTIDWPVFIISGGALILFVLASFISAEGVANYVDATFNWSAAYFGAFWQVFILLTFLIALGLLFSKYGSVRLGRSEKPETSTFKWISMIMCTLLAGGGVFWAATEPIYHFLETPPMYGDIPPGQQETIVPALAQSFLDWGFSAWAILGTLGVVVLMYGYSKGLPFKPRTLLYPLVGKNIMNKNNVLGIAVDSFSIIAVAAGTIGPIGFLGLQAAYGLDSLFGIPNTFLTQLLIIFGLVAIAGISAVTGIHQGIQWLSRFNIIFTLVLVVIVLLVGPAGFIIDSFVGTYGVYLRDYFELSLYRGDTGWLSFWTIFFWGWFIGYGPMMAIFISRISHGRTIRELFIAVIVIAPLVTNFWFTVVGGSGIFFELQNPGSVSEPLYEAGLPASMIAIVTQLPFGFWIAAAFLLVTIVFVATTTDSMSYTISMTVTGSSTPAKSIRLFWALSMGAVAAVLLYLGEGSINALQSFIVFTAVPVSLIMLPTLWLAPKVAKKMAKDQGIL</sequence>
<evidence type="ECO:0000256" key="6">
    <source>
        <dbReference type="ARBA" id="ARBA00022989"/>
    </source>
</evidence>
<feature type="transmembrane region" description="Helical" evidence="8">
    <location>
        <begin position="188"/>
        <end position="218"/>
    </location>
</feature>
<feature type="transmembrane region" description="Helical" evidence="8">
    <location>
        <begin position="442"/>
        <end position="461"/>
    </location>
</feature>
<keyword evidence="6 8" id="KW-1133">Transmembrane helix</keyword>
<dbReference type="PANTHER" id="PTHR30047">
    <property type="entry name" value="HIGH-AFFINITY CHOLINE TRANSPORT PROTEIN-RELATED"/>
    <property type="match status" value="1"/>
</dbReference>
<comment type="subcellular location">
    <subcellularLocation>
        <location evidence="1">Cell membrane</location>
        <topology evidence="1">Multi-pass membrane protein</topology>
    </subcellularLocation>
</comment>
<feature type="transmembrane region" description="Helical" evidence="8">
    <location>
        <begin position="7"/>
        <end position="29"/>
    </location>
</feature>
<gene>
    <name evidence="9" type="ORF">RYX45_07780</name>
</gene>
<organism evidence="9 10">
    <name type="scientific">Alkalihalophilus pseudofirmus</name>
    <name type="common">Bacillus pseudofirmus</name>
    <dbReference type="NCBI Taxonomy" id="79885"/>
    <lineage>
        <taxon>Bacteria</taxon>
        <taxon>Bacillati</taxon>
        <taxon>Bacillota</taxon>
        <taxon>Bacilli</taxon>
        <taxon>Bacillales</taxon>
        <taxon>Bacillaceae</taxon>
        <taxon>Alkalihalophilus</taxon>
    </lineage>
</organism>
<evidence type="ECO:0000256" key="4">
    <source>
        <dbReference type="ARBA" id="ARBA00022475"/>
    </source>
</evidence>
<dbReference type="PANTHER" id="PTHR30047:SF7">
    <property type="entry name" value="HIGH-AFFINITY CHOLINE TRANSPORT PROTEIN"/>
    <property type="match status" value="1"/>
</dbReference>
<reference evidence="9" key="1">
    <citation type="submission" date="2023-10" db="EMBL/GenBank/DDBJ databases">
        <title>Screening of Alkalihalophilus pseudofirmusBZ-TG-HK211 and Its Alleviation of Salt Stress on Rapeseed Growth.</title>
        <authorList>
            <person name="Zhao B."/>
            <person name="Guo T."/>
        </authorList>
    </citation>
    <scope>NUCLEOTIDE SEQUENCE</scope>
    <source>
        <strain evidence="9">BZ-TG-HK211</strain>
    </source>
</reference>
<accession>A0AAJ2KV35</accession>
<dbReference type="AlphaFoldDB" id="A0AAJ2KV35"/>
<dbReference type="GO" id="GO:0022857">
    <property type="term" value="F:transmembrane transporter activity"/>
    <property type="evidence" value="ECO:0007669"/>
    <property type="project" value="InterPro"/>
</dbReference>
<name>A0AAJ2KV35_ALKPS</name>
<evidence type="ECO:0000313" key="10">
    <source>
        <dbReference type="Proteomes" id="UP001285636"/>
    </source>
</evidence>
<evidence type="ECO:0000256" key="8">
    <source>
        <dbReference type="SAM" id="Phobius"/>
    </source>
</evidence>
<dbReference type="InterPro" id="IPR000060">
    <property type="entry name" value="BCCT_transptr"/>
</dbReference>
<dbReference type="GO" id="GO:0005886">
    <property type="term" value="C:plasma membrane"/>
    <property type="evidence" value="ECO:0007669"/>
    <property type="project" value="UniProtKB-SubCell"/>
</dbReference>
<comment type="similarity">
    <text evidence="2">Belongs to the BCCT transporter (TC 2.A.15) family.</text>
</comment>
<evidence type="ECO:0000256" key="5">
    <source>
        <dbReference type="ARBA" id="ARBA00022692"/>
    </source>
</evidence>
<evidence type="ECO:0000256" key="1">
    <source>
        <dbReference type="ARBA" id="ARBA00004651"/>
    </source>
</evidence>
<keyword evidence="5 8" id="KW-0812">Transmembrane</keyword>
<feature type="transmembrane region" description="Helical" evidence="8">
    <location>
        <begin position="142"/>
        <end position="162"/>
    </location>
</feature>
<protein>
    <submittedName>
        <fullName evidence="9">BCCT family transporter</fullName>
    </submittedName>
</protein>
<evidence type="ECO:0000256" key="7">
    <source>
        <dbReference type="ARBA" id="ARBA00023136"/>
    </source>
</evidence>
<evidence type="ECO:0000256" key="3">
    <source>
        <dbReference type="ARBA" id="ARBA00022448"/>
    </source>
</evidence>
<evidence type="ECO:0000313" key="9">
    <source>
        <dbReference type="EMBL" id="MDV2885077.1"/>
    </source>
</evidence>
<feature type="transmembrane region" description="Helical" evidence="8">
    <location>
        <begin position="345"/>
        <end position="371"/>
    </location>
</feature>
<feature type="transmembrane region" description="Helical" evidence="8">
    <location>
        <begin position="311"/>
        <end position="333"/>
    </location>
</feature>
<feature type="transmembrane region" description="Helical" evidence="8">
    <location>
        <begin position="49"/>
        <end position="67"/>
    </location>
</feature>
<feature type="transmembrane region" description="Helical" evidence="8">
    <location>
        <begin position="467"/>
        <end position="490"/>
    </location>
</feature>
<feature type="transmembrane region" description="Helical" evidence="8">
    <location>
        <begin position="401"/>
        <end position="421"/>
    </location>
</feature>